<feature type="region of interest" description="Disordered" evidence="1">
    <location>
        <begin position="54"/>
        <end position="77"/>
    </location>
</feature>
<proteinExistence type="predicted"/>
<comment type="caution">
    <text evidence="2">The sequence shown here is derived from an EMBL/GenBank/DDBJ whole genome shotgun (WGS) entry which is preliminary data.</text>
</comment>
<dbReference type="Proteomes" id="UP000298663">
    <property type="component" value="Unassembled WGS sequence"/>
</dbReference>
<evidence type="ECO:0000313" key="3">
    <source>
        <dbReference type="Proteomes" id="UP000298663"/>
    </source>
</evidence>
<dbReference type="AlphaFoldDB" id="A0A4V5ZYR0"/>
<protein>
    <submittedName>
        <fullName evidence="2">Uncharacterized protein</fullName>
    </submittedName>
</protein>
<gene>
    <name evidence="2" type="ORF">L596_027351</name>
</gene>
<evidence type="ECO:0000313" key="2">
    <source>
        <dbReference type="EMBL" id="TKR63535.1"/>
    </source>
</evidence>
<dbReference type="EMBL" id="AZBU02000010">
    <property type="protein sequence ID" value="TKR63535.1"/>
    <property type="molecule type" value="Genomic_DNA"/>
</dbReference>
<evidence type="ECO:0000256" key="1">
    <source>
        <dbReference type="SAM" id="MobiDB-lite"/>
    </source>
</evidence>
<reference evidence="2 3" key="2">
    <citation type="journal article" date="2019" name="G3 (Bethesda)">
        <title>Hybrid Assembly of the Genome of the Entomopathogenic Nematode Steinernema carpocapsae Identifies the X-Chromosome.</title>
        <authorList>
            <person name="Serra L."/>
            <person name="Macchietto M."/>
            <person name="Macias-Munoz A."/>
            <person name="McGill C.J."/>
            <person name="Rodriguez I.M."/>
            <person name="Rodriguez B."/>
            <person name="Murad R."/>
            <person name="Mortazavi A."/>
        </authorList>
    </citation>
    <scope>NUCLEOTIDE SEQUENCE [LARGE SCALE GENOMIC DNA]</scope>
    <source>
        <strain evidence="2 3">ALL</strain>
    </source>
</reference>
<keyword evidence="3" id="KW-1185">Reference proteome</keyword>
<accession>A0A4V5ZYR0</accession>
<reference evidence="2 3" key="1">
    <citation type="journal article" date="2015" name="Genome Biol.">
        <title>Comparative genomics of Steinernema reveals deeply conserved gene regulatory networks.</title>
        <authorList>
            <person name="Dillman A.R."/>
            <person name="Macchietto M."/>
            <person name="Porter C.F."/>
            <person name="Rogers A."/>
            <person name="Williams B."/>
            <person name="Antoshechkin I."/>
            <person name="Lee M.M."/>
            <person name="Goodwin Z."/>
            <person name="Lu X."/>
            <person name="Lewis E.E."/>
            <person name="Goodrich-Blair H."/>
            <person name="Stock S.P."/>
            <person name="Adams B.J."/>
            <person name="Sternberg P.W."/>
            <person name="Mortazavi A."/>
        </authorList>
    </citation>
    <scope>NUCLEOTIDE SEQUENCE [LARGE SCALE GENOMIC DNA]</scope>
    <source>
        <strain evidence="2 3">ALL</strain>
    </source>
</reference>
<name>A0A4V5ZYR0_STECR</name>
<sequence length="77" mass="8977">MYREVSNVTINNNSCRRHVFREPQPSGTREKRAVYTTKDCGEEERVAMFRVELGKEEEEEENSMPQTKHCMPGGDQI</sequence>
<organism evidence="2 3">
    <name type="scientific">Steinernema carpocapsae</name>
    <name type="common">Entomopathogenic nematode</name>
    <dbReference type="NCBI Taxonomy" id="34508"/>
    <lineage>
        <taxon>Eukaryota</taxon>
        <taxon>Metazoa</taxon>
        <taxon>Ecdysozoa</taxon>
        <taxon>Nematoda</taxon>
        <taxon>Chromadorea</taxon>
        <taxon>Rhabditida</taxon>
        <taxon>Tylenchina</taxon>
        <taxon>Panagrolaimomorpha</taxon>
        <taxon>Strongyloidoidea</taxon>
        <taxon>Steinernematidae</taxon>
        <taxon>Steinernema</taxon>
    </lineage>
</organism>